<name>A0A433SCP9_9BURK</name>
<dbReference type="Proteomes" id="UP000286947">
    <property type="component" value="Unassembled WGS sequence"/>
</dbReference>
<dbReference type="RefSeq" id="WP_126980013.1">
    <property type="nucleotide sequence ID" value="NZ_PQSP01000004.1"/>
</dbReference>
<protein>
    <submittedName>
        <fullName evidence="2">Uncharacterized protein</fullName>
    </submittedName>
</protein>
<evidence type="ECO:0000313" key="2">
    <source>
        <dbReference type="EMBL" id="RUS66527.1"/>
    </source>
</evidence>
<gene>
    <name evidence="2" type="ORF">CUZ56_01807</name>
</gene>
<organism evidence="2 3">
    <name type="scientific">Saezia sanguinis</name>
    <dbReference type="NCBI Taxonomy" id="1965230"/>
    <lineage>
        <taxon>Bacteria</taxon>
        <taxon>Pseudomonadati</taxon>
        <taxon>Pseudomonadota</taxon>
        <taxon>Betaproteobacteria</taxon>
        <taxon>Burkholderiales</taxon>
        <taxon>Saeziaceae</taxon>
        <taxon>Saezia</taxon>
    </lineage>
</organism>
<reference evidence="2 3" key="1">
    <citation type="submission" date="2018-01" db="EMBL/GenBank/DDBJ databases">
        <title>Saezia sanguinis gen. nov., sp. nov., in the order Burkholderiales isolated from human blood.</title>
        <authorList>
            <person name="Medina-Pascual M.J."/>
            <person name="Valdezate S."/>
            <person name="Monzon S."/>
            <person name="Cuesta I."/>
            <person name="Carrasco G."/>
            <person name="Villalon P."/>
            <person name="Saez-Nieto J.A."/>
        </authorList>
    </citation>
    <scope>NUCLEOTIDE SEQUENCE [LARGE SCALE GENOMIC DNA]</scope>
    <source>
        <strain evidence="2 3">CNM695-12</strain>
    </source>
</reference>
<dbReference type="AlphaFoldDB" id="A0A433SCP9"/>
<keyword evidence="3" id="KW-1185">Reference proteome</keyword>
<dbReference type="OrthoDB" id="264813at2"/>
<dbReference type="EMBL" id="PQSP01000004">
    <property type="protein sequence ID" value="RUS66527.1"/>
    <property type="molecule type" value="Genomic_DNA"/>
</dbReference>
<feature type="transmembrane region" description="Helical" evidence="1">
    <location>
        <begin position="7"/>
        <end position="30"/>
    </location>
</feature>
<keyword evidence="1" id="KW-1133">Transmembrane helix</keyword>
<accession>A0A433SCP9</accession>
<keyword evidence="1" id="KW-0812">Transmembrane</keyword>
<comment type="caution">
    <text evidence="2">The sequence shown here is derived from an EMBL/GenBank/DDBJ whole genome shotgun (WGS) entry which is preliminary data.</text>
</comment>
<sequence>MKKEKGDFIFGAVCGILCTLLAVAIIPVIWNFSDSYKVATDKALAHTQASENLKPGFNDTSDLPEVEMLYLFDNGDVILSTTDGALVWQHKDPQADKHCYGAPAKYMSQDCRLNAK</sequence>
<evidence type="ECO:0000313" key="3">
    <source>
        <dbReference type="Proteomes" id="UP000286947"/>
    </source>
</evidence>
<keyword evidence="1" id="KW-0472">Membrane</keyword>
<proteinExistence type="predicted"/>
<evidence type="ECO:0000256" key="1">
    <source>
        <dbReference type="SAM" id="Phobius"/>
    </source>
</evidence>